<organism evidence="1 2">
    <name type="scientific">Limnoraphis robusta CS-951</name>
    <dbReference type="NCBI Taxonomy" id="1637645"/>
    <lineage>
        <taxon>Bacteria</taxon>
        <taxon>Bacillati</taxon>
        <taxon>Cyanobacteriota</taxon>
        <taxon>Cyanophyceae</taxon>
        <taxon>Oscillatoriophycideae</taxon>
        <taxon>Oscillatoriales</taxon>
        <taxon>Sirenicapillariaceae</taxon>
        <taxon>Limnoraphis</taxon>
    </lineage>
</organism>
<protein>
    <submittedName>
        <fullName evidence="1">Uncharacterized protein</fullName>
    </submittedName>
</protein>
<dbReference type="OrthoDB" id="441380at2"/>
<dbReference type="AlphaFoldDB" id="A0A0F5YIJ2"/>
<dbReference type="Proteomes" id="UP000033607">
    <property type="component" value="Unassembled WGS sequence"/>
</dbReference>
<dbReference type="RefSeq" id="WP_046277883.1">
    <property type="nucleotide sequence ID" value="NZ_LATL02000287.1"/>
</dbReference>
<sequence length="670" mass="77485">MHYQTFASFDPLEANTKADTEVQLKARKNAIKGILTSYVGWYDPFSETIQNAMDAVEKRLDNNELFYTPKIWITINLKDNVLMVTDNGIGLDEEKFKLFLTPFFSFKSPKHRGHKGVGATYLAYGFNYIQLCTKTSSFTAVGKMENARDWVDDDDVSLSRPQVIQDKEGALDNYFNKEILETDETGVSICIKFDKKTLTWKGMTEASAWLKVLRLKTGLGAINPTENLEVFLNVIDKNDRLTQESIKSPTYLFIEKTSPQSKSICYKDVQEKREELARKHKDTTELPKSFRNKLVIYGAWDFDSSNSHADLKLKLDQEEKELLDKHTPYVYCAYVWSVNYWNNFHKELNYRVGDKVLSGGIQLAANNMPQGETVSIPLGQNISRQNNAFVLIHFENYTPDLGRKNYEKQLIEISQKIASRLVDILFKYHICLKPTGTGKIKESLLQEKQISDWKKEMEKHEKQNPLNLINENFFIPTKKISITSIPSREQDVIALFNQMIAGGVIRGIQIMATNERFNYDGLYRIILDNNDLHIYDKEKNPLGIQEETLDAYNDDDLLPFTSEPKVLEYKYSLDGLVEDIGTGTKKSKDINLVVVWETGEEWRKNYRITTTLHDDYLNDRHYHGVTHKMSNFDTSGDLMDIIVLEELIEYLNDPQSTQEKQLKKYEDYED</sequence>
<reference evidence="1 2" key="1">
    <citation type="submission" date="2015-06" db="EMBL/GenBank/DDBJ databases">
        <title>Draft genome assembly of filamentous brackish cyanobacterium Limnoraphis robusta strain CS-951.</title>
        <authorList>
            <person name="Willis A."/>
            <person name="Parks M."/>
            <person name="Burford M.A."/>
        </authorList>
    </citation>
    <scope>NUCLEOTIDE SEQUENCE [LARGE SCALE GENOMIC DNA]</scope>
    <source>
        <strain evidence="1 2">CS-951</strain>
    </source>
</reference>
<name>A0A0F5YIJ2_9CYAN</name>
<comment type="caution">
    <text evidence="1">The sequence shown here is derived from an EMBL/GenBank/DDBJ whole genome shotgun (WGS) entry which is preliminary data.</text>
</comment>
<dbReference type="InterPro" id="IPR036890">
    <property type="entry name" value="HATPase_C_sf"/>
</dbReference>
<proteinExistence type="predicted"/>
<gene>
    <name evidence="1" type="ORF">WN50_07390</name>
</gene>
<dbReference type="SUPFAM" id="SSF55874">
    <property type="entry name" value="ATPase domain of HSP90 chaperone/DNA topoisomerase II/histidine kinase"/>
    <property type="match status" value="1"/>
</dbReference>
<evidence type="ECO:0000313" key="2">
    <source>
        <dbReference type="Proteomes" id="UP000033607"/>
    </source>
</evidence>
<dbReference type="EMBL" id="LATL02000287">
    <property type="protein sequence ID" value="KKD38701.1"/>
    <property type="molecule type" value="Genomic_DNA"/>
</dbReference>
<accession>A0A0F5YIJ2</accession>
<dbReference type="Gene3D" id="3.30.565.10">
    <property type="entry name" value="Histidine kinase-like ATPase, C-terminal domain"/>
    <property type="match status" value="1"/>
</dbReference>
<dbReference type="PATRIC" id="fig|1637645.4.peg.5682"/>
<evidence type="ECO:0000313" key="1">
    <source>
        <dbReference type="EMBL" id="KKD38701.1"/>
    </source>
</evidence>